<evidence type="ECO:0000313" key="3">
    <source>
        <dbReference type="Proteomes" id="UP001054252"/>
    </source>
</evidence>
<dbReference type="Proteomes" id="UP001054252">
    <property type="component" value="Unassembled WGS sequence"/>
</dbReference>
<evidence type="ECO:0000259" key="1">
    <source>
        <dbReference type="Pfam" id="PF22936"/>
    </source>
</evidence>
<organism evidence="2 3">
    <name type="scientific">Rubroshorea leprosula</name>
    <dbReference type="NCBI Taxonomy" id="152421"/>
    <lineage>
        <taxon>Eukaryota</taxon>
        <taxon>Viridiplantae</taxon>
        <taxon>Streptophyta</taxon>
        <taxon>Embryophyta</taxon>
        <taxon>Tracheophyta</taxon>
        <taxon>Spermatophyta</taxon>
        <taxon>Magnoliopsida</taxon>
        <taxon>eudicotyledons</taxon>
        <taxon>Gunneridae</taxon>
        <taxon>Pentapetalae</taxon>
        <taxon>rosids</taxon>
        <taxon>malvids</taxon>
        <taxon>Malvales</taxon>
        <taxon>Dipterocarpaceae</taxon>
        <taxon>Rubroshorea</taxon>
    </lineage>
</organism>
<dbReference type="InterPro" id="IPR054722">
    <property type="entry name" value="PolX-like_BBD"/>
</dbReference>
<gene>
    <name evidence="2" type="ORF">SLEP1_g52200</name>
</gene>
<dbReference type="Pfam" id="PF22936">
    <property type="entry name" value="Pol_BBD"/>
    <property type="match status" value="1"/>
</dbReference>
<keyword evidence="3" id="KW-1185">Reference proteome</keyword>
<comment type="caution">
    <text evidence="2">The sequence shown here is derived from an EMBL/GenBank/DDBJ whole genome shotgun (WGS) entry which is preliminary data.</text>
</comment>
<protein>
    <recommendedName>
        <fullName evidence="1">Retrovirus-related Pol polyprotein from transposon TNT 1-94-like beta-barrel domain-containing protein</fullName>
    </recommendedName>
</protein>
<sequence>MALSAITLNDTNDETWYADTGATSHMTGDLGKLYNLNFYSGSDYVMVGNGATLPITHSGDSKLNCGDTKIILKNVLLAPQMKKKPYFY</sequence>
<dbReference type="EMBL" id="BPVZ01000189">
    <property type="protein sequence ID" value="GKV45077.1"/>
    <property type="molecule type" value="Genomic_DNA"/>
</dbReference>
<name>A0AAV5M6K6_9ROSI</name>
<evidence type="ECO:0000313" key="2">
    <source>
        <dbReference type="EMBL" id="GKV45077.1"/>
    </source>
</evidence>
<feature type="domain" description="Retrovirus-related Pol polyprotein from transposon TNT 1-94-like beta-barrel" evidence="1">
    <location>
        <begin position="16"/>
        <end position="83"/>
    </location>
</feature>
<dbReference type="AlphaFoldDB" id="A0AAV5M6K6"/>
<reference evidence="2 3" key="1">
    <citation type="journal article" date="2021" name="Commun. Biol.">
        <title>The genome of Shorea leprosula (Dipterocarpaceae) highlights the ecological relevance of drought in aseasonal tropical rainforests.</title>
        <authorList>
            <person name="Ng K.K.S."/>
            <person name="Kobayashi M.J."/>
            <person name="Fawcett J.A."/>
            <person name="Hatakeyama M."/>
            <person name="Paape T."/>
            <person name="Ng C.H."/>
            <person name="Ang C.C."/>
            <person name="Tnah L.H."/>
            <person name="Lee C.T."/>
            <person name="Nishiyama T."/>
            <person name="Sese J."/>
            <person name="O'Brien M.J."/>
            <person name="Copetti D."/>
            <person name="Mohd Noor M.I."/>
            <person name="Ong R.C."/>
            <person name="Putra M."/>
            <person name="Sireger I.Z."/>
            <person name="Indrioko S."/>
            <person name="Kosugi Y."/>
            <person name="Izuno A."/>
            <person name="Isagi Y."/>
            <person name="Lee S.L."/>
            <person name="Shimizu K.K."/>
        </authorList>
    </citation>
    <scope>NUCLEOTIDE SEQUENCE [LARGE SCALE GENOMIC DNA]</scope>
    <source>
        <strain evidence="2">214</strain>
    </source>
</reference>
<proteinExistence type="predicted"/>
<accession>A0AAV5M6K6</accession>